<accession>A0A0F9W2P5</accession>
<name>A0A0F9W2P5_9ZZZZ</name>
<reference evidence="1" key="1">
    <citation type="journal article" date="2015" name="Nature">
        <title>Complex archaea that bridge the gap between prokaryotes and eukaryotes.</title>
        <authorList>
            <person name="Spang A."/>
            <person name="Saw J.H."/>
            <person name="Jorgensen S.L."/>
            <person name="Zaremba-Niedzwiedzka K."/>
            <person name="Martijn J."/>
            <person name="Lind A.E."/>
            <person name="van Eijk R."/>
            <person name="Schleper C."/>
            <person name="Guy L."/>
            <person name="Ettema T.J."/>
        </authorList>
    </citation>
    <scope>NUCLEOTIDE SEQUENCE</scope>
</reference>
<organism evidence="1">
    <name type="scientific">marine sediment metagenome</name>
    <dbReference type="NCBI Taxonomy" id="412755"/>
    <lineage>
        <taxon>unclassified sequences</taxon>
        <taxon>metagenomes</taxon>
        <taxon>ecological metagenomes</taxon>
    </lineage>
</organism>
<gene>
    <name evidence="1" type="ORF">LCGC14_0412540</name>
</gene>
<sequence>MESVLDSWQAGLITDRECTDSLECLKVRGAIESDPTTGRKYFLGYDYDAQEWIDTRLTV</sequence>
<dbReference type="AlphaFoldDB" id="A0A0F9W2P5"/>
<dbReference type="EMBL" id="LAZR01000365">
    <property type="protein sequence ID" value="KKN72303.1"/>
    <property type="molecule type" value="Genomic_DNA"/>
</dbReference>
<evidence type="ECO:0000313" key="1">
    <source>
        <dbReference type="EMBL" id="KKN72303.1"/>
    </source>
</evidence>
<protein>
    <submittedName>
        <fullName evidence="1">Uncharacterized protein</fullName>
    </submittedName>
</protein>
<comment type="caution">
    <text evidence="1">The sequence shown here is derived from an EMBL/GenBank/DDBJ whole genome shotgun (WGS) entry which is preliminary data.</text>
</comment>
<proteinExistence type="predicted"/>